<accession>A0A8J1XN14</accession>
<dbReference type="OrthoDB" id="205255at2759"/>
<dbReference type="AlphaFoldDB" id="A0A8J1XN14"/>
<reference evidence="2" key="1">
    <citation type="submission" date="2022-03" db="EMBL/GenBank/DDBJ databases">
        <authorList>
            <person name="Martin C."/>
        </authorList>
    </citation>
    <scope>NUCLEOTIDE SEQUENCE</scope>
</reference>
<gene>
    <name evidence="2" type="ORF">OFUS_LOCUS24898</name>
</gene>
<evidence type="ECO:0000256" key="1">
    <source>
        <dbReference type="ARBA" id="ARBA00022448"/>
    </source>
</evidence>
<dbReference type="PANTHER" id="PTHR10219">
    <property type="entry name" value="GLYCOLIPID TRANSFER PROTEIN-RELATED"/>
    <property type="match status" value="1"/>
</dbReference>
<dbReference type="GO" id="GO:0016020">
    <property type="term" value="C:membrane"/>
    <property type="evidence" value="ECO:0007669"/>
    <property type="project" value="TreeGrafter"/>
</dbReference>
<dbReference type="Pfam" id="PF08718">
    <property type="entry name" value="GLTP"/>
    <property type="match status" value="1"/>
</dbReference>
<evidence type="ECO:0000313" key="3">
    <source>
        <dbReference type="Proteomes" id="UP000749559"/>
    </source>
</evidence>
<proteinExistence type="predicted"/>
<keyword evidence="1" id="KW-0813">Transport</keyword>
<dbReference type="EMBL" id="CAIIXF020000012">
    <property type="protein sequence ID" value="CAH1801076.1"/>
    <property type="molecule type" value="Genomic_DNA"/>
</dbReference>
<organism evidence="2 3">
    <name type="scientific">Owenia fusiformis</name>
    <name type="common">Polychaete worm</name>
    <dbReference type="NCBI Taxonomy" id="6347"/>
    <lineage>
        <taxon>Eukaryota</taxon>
        <taxon>Metazoa</taxon>
        <taxon>Spiralia</taxon>
        <taxon>Lophotrochozoa</taxon>
        <taxon>Annelida</taxon>
        <taxon>Polychaeta</taxon>
        <taxon>Sedentaria</taxon>
        <taxon>Canalipalpata</taxon>
        <taxon>Sabellida</taxon>
        <taxon>Oweniida</taxon>
        <taxon>Oweniidae</taxon>
        <taxon>Owenia</taxon>
    </lineage>
</organism>
<dbReference type="GO" id="GO:1902388">
    <property type="term" value="F:ceramide 1-phosphate transfer activity"/>
    <property type="evidence" value="ECO:0007669"/>
    <property type="project" value="TreeGrafter"/>
</dbReference>
<dbReference type="Gene3D" id="1.10.3520.10">
    <property type="entry name" value="Glycolipid transfer protein"/>
    <property type="match status" value="1"/>
</dbReference>
<evidence type="ECO:0000313" key="2">
    <source>
        <dbReference type="EMBL" id="CAH1801076.1"/>
    </source>
</evidence>
<dbReference type="InterPro" id="IPR036497">
    <property type="entry name" value="GLTP_sf"/>
</dbReference>
<protein>
    <submittedName>
        <fullName evidence="2">Uncharacterized protein</fullName>
    </submittedName>
</protein>
<dbReference type="Proteomes" id="UP000749559">
    <property type="component" value="Unassembled WGS sequence"/>
</dbReference>
<dbReference type="InterPro" id="IPR014830">
    <property type="entry name" value="Glycolipid_transfer_prot_dom"/>
</dbReference>
<comment type="caution">
    <text evidence="2">The sequence shown here is derived from an EMBL/GenBank/DDBJ whole genome shotgun (WGS) entry which is preliminary data.</text>
</comment>
<name>A0A8J1XN14_OWEFU</name>
<dbReference type="PANTHER" id="PTHR10219:SF25">
    <property type="entry name" value="PLECKSTRIN HOMOLOGY DOMAIN-CONTAINING FAMILY A MEMBER 8"/>
    <property type="match status" value="1"/>
</dbReference>
<dbReference type="SUPFAM" id="SSF110004">
    <property type="entry name" value="Glycolipid transfer protein, GLTP"/>
    <property type="match status" value="1"/>
</dbReference>
<dbReference type="GO" id="GO:0005829">
    <property type="term" value="C:cytosol"/>
    <property type="evidence" value="ECO:0007669"/>
    <property type="project" value="TreeGrafter"/>
</dbReference>
<dbReference type="FunFam" id="1.10.3520.10:FF:000001">
    <property type="entry name" value="Pleckstrin domain-containing family A member 8"/>
    <property type="match status" value="1"/>
</dbReference>
<keyword evidence="3" id="KW-1185">Reference proteome</keyword>
<dbReference type="GO" id="GO:1902387">
    <property type="term" value="F:ceramide 1-phosphate binding"/>
    <property type="evidence" value="ECO:0007669"/>
    <property type="project" value="TreeGrafter"/>
</dbReference>
<sequence>MTFFGQIDPQYLPVPDDGNIEVIPFLEASKQILPFFGKLGKTFGVIQSDVNGNVTKIHNRQQILNQENGGGEKSDNLKTFRQLLEEDIRLNYQKNDKSTCVSLLWLKRGMDFICRFLQSIVDDTRSGKKSESLKTITQNAYEQTLKMHHNWMVRQVFSLVSHAAPWRADLIKILCNGNESLEDECINDMENYTKILRPNVDNLDCLLKDLKIEVEDKD</sequence>